<dbReference type="InterPro" id="IPR016162">
    <property type="entry name" value="Ald_DH_N"/>
</dbReference>
<keyword evidence="7" id="KW-1185">Reference proteome</keyword>
<feature type="domain" description="Aldehyde dehydrogenase" evidence="5">
    <location>
        <begin position="14"/>
        <end position="480"/>
    </location>
</feature>
<dbReference type="PANTHER" id="PTHR42804">
    <property type="entry name" value="ALDEHYDE DEHYDROGENASE"/>
    <property type="match status" value="1"/>
</dbReference>
<sequence>MTGLDMQMYIDGRWRDAASGGRIQVANPARSAEPAGSIPDGTAGDVDLAVAAAKAAQRGWSRLSLTERAAMVADAGARLAAIDPSGPEALTREMGKILAESTMDFQSPPWAWSHYLDNLDELDRILTDSRFDDTGRLEVRRRPVGVVGAIVPWNWPIALLGVKLGPALLAGNTVVAVPSPFASLGVLKAIEAIGAALPPGVVNVVTGAGDRVGAALSAHPDVDMIAFTGGPEAGRAVAQALGSRLRRGVFELGGNDPAVLLDDVVVDDDLIRRLVAAFAVTSGQVCFAVKRLYVHESLLDDVTARLGDALHDIVVGDGLDPDVTMGPLANERQFTRFTGLLAEAESSGAQVKSYGRMRDKAGWEGGYFHLPTLVTGVGARERIVTEEQFGPALPILGFRTEREAVELVNSTPYGLTSSVWTSDPNRGWAMAGEIDAGVTFINKHGMAAFDPGAPFGGVKASGYGREMGMEGLLEFTWTQQISDRQIPG</sequence>
<feature type="active site" evidence="3">
    <location>
        <position position="251"/>
    </location>
</feature>
<dbReference type="Proteomes" id="UP001501183">
    <property type="component" value="Unassembled WGS sequence"/>
</dbReference>
<keyword evidence="2 4" id="KW-0560">Oxidoreductase</keyword>
<dbReference type="Gene3D" id="3.40.605.10">
    <property type="entry name" value="Aldehyde Dehydrogenase, Chain A, domain 1"/>
    <property type="match status" value="1"/>
</dbReference>
<comment type="caution">
    <text evidence="6">The sequence shown here is derived from an EMBL/GenBank/DDBJ whole genome shotgun (WGS) entry which is preliminary data.</text>
</comment>
<dbReference type="InterPro" id="IPR015590">
    <property type="entry name" value="Aldehyde_DH_dom"/>
</dbReference>
<reference evidence="7" key="1">
    <citation type="journal article" date="2019" name="Int. J. Syst. Evol. Microbiol.">
        <title>The Global Catalogue of Microorganisms (GCM) 10K type strain sequencing project: providing services to taxonomists for standard genome sequencing and annotation.</title>
        <authorList>
            <consortium name="The Broad Institute Genomics Platform"/>
            <consortium name="The Broad Institute Genome Sequencing Center for Infectious Disease"/>
            <person name="Wu L."/>
            <person name="Ma J."/>
        </authorList>
    </citation>
    <scope>NUCLEOTIDE SEQUENCE [LARGE SCALE GENOMIC DNA]</scope>
    <source>
        <strain evidence="7">JCM 32206</strain>
    </source>
</reference>
<protein>
    <submittedName>
        <fullName evidence="6">Aldehyde dehydrogenase family protein</fullName>
    </submittedName>
</protein>
<dbReference type="InterPro" id="IPR016161">
    <property type="entry name" value="Ald_DH/histidinol_DH"/>
</dbReference>
<dbReference type="PROSITE" id="PS00687">
    <property type="entry name" value="ALDEHYDE_DEHYDR_GLU"/>
    <property type="match status" value="1"/>
</dbReference>
<dbReference type="RefSeq" id="WP_345353048.1">
    <property type="nucleotide sequence ID" value="NZ_BAABFB010000075.1"/>
</dbReference>
<dbReference type="Gene3D" id="3.40.309.10">
    <property type="entry name" value="Aldehyde Dehydrogenase, Chain A, domain 2"/>
    <property type="match status" value="1"/>
</dbReference>
<dbReference type="InterPro" id="IPR016163">
    <property type="entry name" value="Ald_DH_C"/>
</dbReference>
<organism evidence="6 7">
    <name type="scientific">Rhodococcus olei</name>
    <dbReference type="NCBI Taxonomy" id="2161675"/>
    <lineage>
        <taxon>Bacteria</taxon>
        <taxon>Bacillati</taxon>
        <taxon>Actinomycetota</taxon>
        <taxon>Actinomycetes</taxon>
        <taxon>Mycobacteriales</taxon>
        <taxon>Nocardiaceae</taxon>
        <taxon>Rhodococcus</taxon>
    </lineage>
</organism>
<evidence type="ECO:0000313" key="6">
    <source>
        <dbReference type="EMBL" id="GAA4490474.1"/>
    </source>
</evidence>
<evidence type="ECO:0000313" key="7">
    <source>
        <dbReference type="Proteomes" id="UP001501183"/>
    </source>
</evidence>
<dbReference type="PANTHER" id="PTHR42804:SF1">
    <property type="entry name" value="ALDEHYDE DEHYDROGENASE-RELATED"/>
    <property type="match status" value="1"/>
</dbReference>
<proteinExistence type="inferred from homology"/>
<evidence type="ECO:0000256" key="3">
    <source>
        <dbReference type="PROSITE-ProRule" id="PRU10007"/>
    </source>
</evidence>
<evidence type="ECO:0000259" key="5">
    <source>
        <dbReference type="Pfam" id="PF00171"/>
    </source>
</evidence>
<evidence type="ECO:0000256" key="4">
    <source>
        <dbReference type="RuleBase" id="RU003345"/>
    </source>
</evidence>
<gene>
    <name evidence="6" type="ORF">GCM10023094_53880</name>
</gene>
<name>A0ABP8PQ20_9NOCA</name>
<dbReference type="Pfam" id="PF00171">
    <property type="entry name" value="Aldedh"/>
    <property type="match status" value="1"/>
</dbReference>
<accession>A0ABP8PQ20</accession>
<evidence type="ECO:0000256" key="1">
    <source>
        <dbReference type="ARBA" id="ARBA00009986"/>
    </source>
</evidence>
<comment type="similarity">
    <text evidence="1 4">Belongs to the aldehyde dehydrogenase family.</text>
</comment>
<dbReference type="EMBL" id="BAABFB010000075">
    <property type="protein sequence ID" value="GAA4490474.1"/>
    <property type="molecule type" value="Genomic_DNA"/>
</dbReference>
<evidence type="ECO:0000256" key="2">
    <source>
        <dbReference type="ARBA" id="ARBA00023002"/>
    </source>
</evidence>
<dbReference type="InterPro" id="IPR029510">
    <property type="entry name" value="Ald_DH_CS_GLU"/>
</dbReference>
<dbReference type="SUPFAM" id="SSF53720">
    <property type="entry name" value="ALDH-like"/>
    <property type="match status" value="1"/>
</dbReference>